<dbReference type="Proteomes" id="UP000004226">
    <property type="component" value="Unassembled WGS sequence"/>
</dbReference>
<keyword evidence="3" id="KW-1185">Reference proteome</keyword>
<accession>D0GJN9</accession>
<sequence length="58" mass="6477">MKKILLTFSAMALLLSCNSNKSETEQKPVTNKNQEKVCYKLVNGEASKLLKKTDSNSK</sequence>
<protein>
    <recommendedName>
        <fullName evidence="4">Lipoprotein</fullName>
    </recommendedName>
</protein>
<dbReference type="EMBL" id="ADAD01000051">
    <property type="protein sequence ID" value="EEY35679.1"/>
    <property type="molecule type" value="Genomic_DNA"/>
</dbReference>
<keyword evidence="1" id="KW-0732">Signal</keyword>
<evidence type="ECO:0000256" key="1">
    <source>
        <dbReference type="SAM" id="SignalP"/>
    </source>
</evidence>
<organism evidence="2 3">
    <name type="scientific">Pseudoleptotrichia goodfellowii F0264</name>
    <dbReference type="NCBI Taxonomy" id="596323"/>
    <lineage>
        <taxon>Bacteria</taxon>
        <taxon>Fusobacteriati</taxon>
        <taxon>Fusobacteriota</taxon>
        <taxon>Fusobacteriia</taxon>
        <taxon>Fusobacteriales</taxon>
        <taxon>Leptotrichiaceae</taxon>
        <taxon>Pseudoleptotrichia</taxon>
    </lineage>
</organism>
<feature type="chain" id="PRO_5003007925" description="Lipoprotein" evidence="1">
    <location>
        <begin position="22"/>
        <end position="58"/>
    </location>
</feature>
<evidence type="ECO:0008006" key="4">
    <source>
        <dbReference type="Google" id="ProtNLM"/>
    </source>
</evidence>
<dbReference type="PROSITE" id="PS51257">
    <property type="entry name" value="PROKAR_LIPOPROTEIN"/>
    <property type="match status" value="1"/>
</dbReference>
<name>D0GJN9_9FUSO</name>
<dbReference type="AlphaFoldDB" id="D0GJN9"/>
<feature type="signal peptide" evidence="1">
    <location>
        <begin position="1"/>
        <end position="21"/>
    </location>
</feature>
<evidence type="ECO:0000313" key="2">
    <source>
        <dbReference type="EMBL" id="EEY35679.1"/>
    </source>
</evidence>
<comment type="caution">
    <text evidence="2">The sequence shown here is derived from an EMBL/GenBank/DDBJ whole genome shotgun (WGS) entry which is preliminary data.</text>
</comment>
<proteinExistence type="predicted"/>
<evidence type="ECO:0000313" key="3">
    <source>
        <dbReference type="Proteomes" id="UP000004226"/>
    </source>
</evidence>
<reference evidence="2 3" key="1">
    <citation type="submission" date="2009-10" db="EMBL/GenBank/DDBJ databases">
        <authorList>
            <person name="Harkins D.M."/>
            <person name="Madupu R."/>
            <person name="Durkin A.S."/>
            <person name="Torralba M."/>
            <person name="Methe B."/>
            <person name="Sutton G.G."/>
            <person name="Strausberg R.L."/>
            <person name="Nelson K.E."/>
        </authorList>
    </citation>
    <scope>NUCLEOTIDE SEQUENCE [LARGE SCALE GENOMIC DNA]</scope>
    <source>
        <strain evidence="2 3">F0264</strain>
    </source>
</reference>
<dbReference type="RefSeq" id="WP_006806685.1">
    <property type="nucleotide sequence ID" value="NZ_ADAD01000051.1"/>
</dbReference>
<gene>
    <name evidence="2" type="ORF">HMPREF0554_0918</name>
</gene>